<feature type="region of interest" description="Disordered" evidence="1">
    <location>
        <begin position="176"/>
        <end position="195"/>
    </location>
</feature>
<dbReference type="Proteomes" id="UP001189624">
    <property type="component" value="Chromosome 1"/>
</dbReference>
<protein>
    <submittedName>
        <fullName evidence="3">Uncharacterized protein</fullName>
    </submittedName>
</protein>
<accession>A0AA86RLB6</accession>
<evidence type="ECO:0000313" key="3">
    <source>
        <dbReference type="EMBL" id="CAJ1796081.1"/>
    </source>
</evidence>
<keyword evidence="2" id="KW-0472">Membrane</keyword>
<evidence type="ECO:0000256" key="1">
    <source>
        <dbReference type="SAM" id="MobiDB-lite"/>
    </source>
</evidence>
<name>A0AA86RLB6_9FABA</name>
<proteinExistence type="predicted"/>
<evidence type="ECO:0000313" key="4">
    <source>
        <dbReference type="Proteomes" id="UP001189624"/>
    </source>
</evidence>
<organism evidence="3 4">
    <name type="scientific">Sphenostylis stenocarpa</name>
    <dbReference type="NCBI Taxonomy" id="92480"/>
    <lineage>
        <taxon>Eukaryota</taxon>
        <taxon>Viridiplantae</taxon>
        <taxon>Streptophyta</taxon>
        <taxon>Embryophyta</taxon>
        <taxon>Tracheophyta</taxon>
        <taxon>Spermatophyta</taxon>
        <taxon>Magnoliopsida</taxon>
        <taxon>eudicotyledons</taxon>
        <taxon>Gunneridae</taxon>
        <taxon>Pentapetalae</taxon>
        <taxon>rosids</taxon>
        <taxon>fabids</taxon>
        <taxon>Fabales</taxon>
        <taxon>Fabaceae</taxon>
        <taxon>Papilionoideae</taxon>
        <taxon>50 kb inversion clade</taxon>
        <taxon>NPAAA clade</taxon>
        <taxon>indigoferoid/millettioid clade</taxon>
        <taxon>Phaseoleae</taxon>
        <taxon>Sphenostylis</taxon>
    </lineage>
</organism>
<dbReference type="EMBL" id="OY731398">
    <property type="protein sequence ID" value="CAJ1796081.1"/>
    <property type="molecule type" value="Genomic_DNA"/>
</dbReference>
<keyword evidence="2" id="KW-1133">Transmembrane helix</keyword>
<keyword evidence="4" id="KW-1185">Reference proteome</keyword>
<gene>
    <name evidence="3" type="ORF">AYBTSS11_LOCUS508</name>
</gene>
<reference evidence="3" key="1">
    <citation type="submission" date="2023-10" db="EMBL/GenBank/DDBJ databases">
        <authorList>
            <person name="Domelevo Entfellner J.-B."/>
        </authorList>
    </citation>
    <scope>NUCLEOTIDE SEQUENCE</scope>
</reference>
<dbReference type="Gramene" id="rna-AYBTSS11_LOCUS508">
    <property type="protein sequence ID" value="CAJ1796081.1"/>
    <property type="gene ID" value="gene-AYBTSS11_LOCUS508"/>
</dbReference>
<dbReference type="AlphaFoldDB" id="A0AA86RLB6"/>
<dbReference type="PANTHER" id="PTHR45657">
    <property type="entry name" value="CRAL-TRIO DOMAIN-CONTAINING PROTEIN YKL091C-RELATED"/>
    <property type="match status" value="1"/>
</dbReference>
<evidence type="ECO:0000256" key="2">
    <source>
        <dbReference type="SAM" id="Phobius"/>
    </source>
</evidence>
<dbReference type="PANTHER" id="PTHR45657:SF43">
    <property type="entry name" value="PHOSPHATIDYLINOSITOL_PHOSPHATIDYLCHOLINE TRANSFER PROTEIN SFH9"/>
    <property type="match status" value="1"/>
</dbReference>
<feature type="transmembrane region" description="Helical" evidence="2">
    <location>
        <begin position="42"/>
        <end position="67"/>
    </location>
</feature>
<sequence length="195" mass="21881">MRDCAPSENLIQPVNASREAGDVDSTGDSINNFMRRLPGKPIPYITSILAQITVKLLTCIYVVFAALGRFFMVRSVDNQPRNNGRTQSSQSNFQEHLLTPAIKEPLWQRLQNLEAVVSEMANKPKSIPPEKEDILQESLSRIKCIEYDLQKTKKALIATASKQVELAESLESLKEGRFDGTNSCWPKNRSYGPGR</sequence>
<dbReference type="InterPro" id="IPR051026">
    <property type="entry name" value="PI/PC_transfer"/>
</dbReference>
<keyword evidence="2" id="KW-0812">Transmembrane</keyword>